<gene>
    <name evidence="1" type="ORF">SAMN04487968_11077</name>
</gene>
<evidence type="ECO:0000313" key="2">
    <source>
        <dbReference type="Proteomes" id="UP000198832"/>
    </source>
</evidence>
<dbReference type="InterPro" id="IPR051159">
    <property type="entry name" value="Hexapeptide_acetyltransf"/>
</dbReference>
<proteinExistence type="predicted"/>
<dbReference type="SUPFAM" id="SSF51161">
    <property type="entry name" value="Trimeric LpxA-like enzymes"/>
    <property type="match status" value="1"/>
</dbReference>
<dbReference type="Proteomes" id="UP000198832">
    <property type="component" value="Unassembled WGS sequence"/>
</dbReference>
<dbReference type="OrthoDB" id="2643438at2"/>
<dbReference type="STRING" id="574651.SAMN04487968_11077"/>
<name>A0A1I1LTV5_9ACTN</name>
<dbReference type="PANTHER" id="PTHR23416">
    <property type="entry name" value="SIALIC ACID SYNTHASE-RELATED"/>
    <property type="match status" value="1"/>
</dbReference>
<evidence type="ECO:0000313" key="1">
    <source>
        <dbReference type="EMBL" id="SFC72900.1"/>
    </source>
</evidence>
<reference evidence="1 2" key="1">
    <citation type="submission" date="2016-10" db="EMBL/GenBank/DDBJ databases">
        <authorList>
            <person name="de Groot N.N."/>
        </authorList>
    </citation>
    <scope>NUCLEOTIDE SEQUENCE [LARGE SCALE GENOMIC DNA]</scope>
    <source>
        <strain evidence="1 2">CGMCC 1.7056</strain>
    </source>
</reference>
<dbReference type="InterPro" id="IPR011004">
    <property type="entry name" value="Trimer_LpxA-like_sf"/>
</dbReference>
<organism evidence="1 2">
    <name type="scientific">Nocardioides terrae</name>
    <dbReference type="NCBI Taxonomy" id="574651"/>
    <lineage>
        <taxon>Bacteria</taxon>
        <taxon>Bacillati</taxon>
        <taxon>Actinomycetota</taxon>
        <taxon>Actinomycetes</taxon>
        <taxon>Propionibacteriales</taxon>
        <taxon>Nocardioidaceae</taxon>
        <taxon>Nocardioides</taxon>
    </lineage>
</organism>
<dbReference type="Gene3D" id="2.160.10.10">
    <property type="entry name" value="Hexapeptide repeat proteins"/>
    <property type="match status" value="1"/>
</dbReference>
<keyword evidence="2" id="KW-1185">Reference proteome</keyword>
<dbReference type="RefSeq" id="WP_091124899.1">
    <property type="nucleotide sequence ID" value="NZ_FOLB01000010.1"/>
</dbReference>
<accession>A0A1I1LTV5</accession>
<sequence>MPAQPWSLGGPIEPDHRARLHGLGAPAEVLDGLDLRSVSGGPLPPWWEANGNALYSVPGFPIPERLFETMVFYPFSRALIVLGTDVSAVASLLLGGDDATVFVGPDTFLSFGELYCGAASSIVLVGGVVATSRAVVDARNGGSVFAEQDQLWAANVYLATDDMHRLEDVETGERLNPYGAHIRLGEHVWLCRDAMVSGHADIGNGCVVAARSLVRGQKVPPNTAVAGTPARVIREGVTWRGEDTP</sequence>
<dbReference type="EMBL" id="FOLB01000010">
    <property type="protein sequence ID" value="SFC72900.1"/>
    <property type="molecule type" value="Genomic_DNA"/>
</dbReference>
<protein>
    <recommendedName>
        <fullName evidence="3">Acetyltransferase (Isoleucine patch superfamily)</fullName>
    </recommendedName>
</protein>
<evidence type="ECO:0008006" key="3">
    <source>
        <dbReference type="Google" id="ProtNLM"/>
    </source>
</evidence>
<dbReference type="AlphaFoldDB" id="A0A1I1LTV5"/>